<comment type="caution">
    <text evidence="2">The sequence shown here is derived from an EMBL/GenBank/DDBJ whole genome shotgun (WGS) entry which is preliminary data.</text>
</comment>
<gene>
    <name evidence="2" type="ORF">OM075_00645</name>
</gene>
<name>A0AAE3SD81_9BACT</name>
<sequence length="214" mass="25184">MSDEDFQALLREAYQSYNNVVKPLIADIEVRLQQFPTPIINEIRAFNDHIARCYLDDADEESIRGDIKKADGHIQRIMLDCYKYLVMALSDFVEKFEKQTRNVDLTKIDNGEFYIKYRNTKKKAIDFARQAKKIESSNKEQAFNDFQNSYTEYAKLESIIEKSLTHINWARKGFWLFGSFKAIAWILSVVIASLLSIFVSCDWIRCMFMKFFCN</sequence>
<evidence type="ECO:0000313" key="3">
    <source>
        <dbReference type="Proteomes" id="UP001209229"/>
    </source>
</evidence>
<keyword evidence="1" id="KW-0812">Transmembrane</keyword>
<feature type="transmembrane region" description="Helical" evidence="1">
    <location>
        <begin position="182"/>
        <end position="204"/>
    </location>
</feature>
<organism evidence="2 3">
    <name type="scientific">Plebeiibacterium sediminum</name>
    <dbReference type="NCBI Taxonomy" id="2992112"/>
    <lineage>
        <taxon>Bacteria</taxon>
        <taxon>Pseudomonadati</taxon>
        <taxon>Bacteroidota</taxon>
        <taxon>Bacteroidia</taxon>
        <taxon>Marinilabiliales</taxon>
        <taxon>Marinilabiliaceae</taxon>
        <taxon>Plebeiibacterium</taxon>
    </lineage>
</organism>
<keyword evidence="1" id="KW-1133">Transmembrane helix</keyword>
<keyword evidence="3" id="KW-1185">Reference proteome</keyword>
<dbReference type="RefSeq" id="WP_301188519.1">
    <property type="nucleotide sequence ID" value="NZ_JAPDPJ010000001.1"/>
</dbReference>
<keyword evidence="1" id="KW-0472">Membrane</keyword>
<evidence type="ECO:0000256" key="1">
    <source>
        <dbReference type="SAM" id="Phobius"/>
    </source>
</evidence>
<evidence type="ECO:0000313" key="2">
    <source>
        <dbReference type="EMBL" id="MCW3784948.1"/>
    </source>
</evidence>
<proteinExistence type="predicted"/>
<reference evidence="2" key="1">
    <citation type="submission" date="2022-10" db="EMBL/GenBank/DDBJ databases">
        <authorList>
            <person name="Yu W.X."/>
        </authorList>
    </citation>
    <scope>NUCLEOTIDE SEQUENCE</scope>
    <source>
        <strain evidence="2">AAT</strain>
    </source>
</reference>
<dbReference type="EMBL" id="JAPDPJ010000001">
    <property type="protein sequence ID" value="MCW3784948.1"/>
    <property type="molecule type" value="Genomic_DNA"/>
</dbReference>
<dbReference type="Proteomes" id="UP001209229">
    <property type="component" value="Unassembled WGS sequence"/>
</dbReference>
<accession>A0AAE3SD81</accession>
<dbReference type="AlphaFoldDB" id="A0AAE3SD81"/>
<protein>
    <submittedName>
        <fullName evidence="2">Uncharacterized protein</fullName>
    </submittedName>
</protein>